<reference evidence="1 3" key="2">
    <citation type="journal article" date="2013" name="Nature">
        <title>Insights into bilaterian evolution from three spiralian genomes.</title>
        <authorList>
            <person name="Simakov O."/>
            <person name="Marletaz F."/>
            <person name="Cho S.J."/>
            <person name="Edsinger-Gonzales E."/>
            <person name="Havlak P."/>
            <person name="Hellsten U."/>
            <person name="Kuo D.H."/>
            <person name="Larsson T."/>
            <person name="Lv J."/>
            <person name="Arendt D."/>
            <person name="Savage R."/>
            <person name="Osoegawa K."/>
            <person name="de Jong P."/>
            <person name="Grimwood J."/>
            <person name="Chapman J.A."/>
            <person name="Shapiro H."/>
            <person name="Aerts A."/>
            <person name="Otillar R.P."/>
            <person name="Terry A.Y."/>
            <person name="Boore J.L."/>
            <person name="Grigoriev I.V."/>
            <person name="Lindberg D.R."/>
            <person name="Seaver E.C."/>
            <person name="Weisblat D.A."/>
            <person name="Putnam N.H."/>
            <person name="Rokhsar D.S."/>
        </authorList>
    </citation>
    <scope>NUCLEOTIDE SEQUENCE</scope>
    <source>
        <strain evidence="1 3">I ESC-2004</strain>
    </source>
</reference>
<dbReference type="EnsemblMetazoa" id="CapteT211371">
    <property type="protein sequence ID" value="CapteP211371"/>
    <property type="gene ID" value="CapteG211371"/>
</dbReference>
<protein>
    <submittedName>
        <fullName evidence="1 2">Uncharacterized protein</fullName>
    </submittedName>
</protein>
<evidence type="ECO:0000313" key="3">
    <source>
        <dbReference type="Proteomes" id="UP000014760"/>
    </source>
</evidence>
<dbReference type="AlphaFoldDB" id="R7U2I2"/>
<sequence length="161" mass="18626">MPPRHGFRNTRLYVSRLKSPCVDYMRLGPDGVENDWRCGRLGLNGDLDADKAPHHRHKCEYLRSEDSRIGLSDLINYCIMRLTRQLRFIRRSKVSTKLLLTTNEAEVTLSGSQGMKRNEKHEIQPGHYMELPSLSSFITKAPLFRDRSICVALPITHHRVQ</sequence>
<evidence type="ECO:0000313" key="1">
    <source>
        <dbReference type="EMBL" id="ELU00550.1"/>
    </source>
</evidence>
<dbReference type="HOGENOM" id="CLU_1645333_0_0_1"/>
<name>R7U2I2_CAPTE</name>
<dbReference type="EMBL" id="AMQN01009657">
    <property type="status" value="NOT_ANNOTATED_CDS"/>
    <property type="molecule type" value="Genomic_DNA"/>
</dbReference>
<evidence type="ECO:0000313" key="2">
    <source>
        <dbReference type="EnsemblMetazoa" id="CapteP211371"/>
    </source>
</evidence>
<organism evidence="1">
    <name type="scientific">Capitella teleta</name>
    <name type="common">Polychaete worm</name>
    <dbReference type="NCBI Taxonomy" id="283909"/>
    <lineage>
        <taxon>Eukaryota</taxon>
        <taxon>Metazoa</taxon>
        <taxon>Spiralia</taxon>
        <taxon>Lophotrochozoa</taxon>
        <taxon>Annelida</taxon>
        <taxon>Polychaeta</taxon>
        <taxon>Sedentaria</taxon>
        <taxon>Scolecida</taxon>
        <taxon>Capitellidae</taxon>
        <taxon>Capitella</taxon>
    </lineage>
</organism>
<proteinExistence type="predicted"/>
<dbReference type="EMBL" id="KB305899">
    <property type="protein sequence ID" value="ELU00550.1"/>
    <property type="molecule type" value="Genomic_DNA"/>
</dbReference>
<reference evidence="2" key="3">
    <citation type="submission" date="2015-06" db="UniProtKB">
        <authorList>
            <consortium name="EnsemblMetazoa"/>
        </authorList>
    </citation>
    <scope>IDENTIFICATION</scope>
</reference>
<gene>
    <name evidence="1" type="ORF">CAPTEDRAFT_211371</name>
</gene>
<keyword evidence="3" id="KW-1185">Reference proteome</keyword>
<reference evidence="3" key="1">
    <citation type="submission" date="2012-12" db="EMBL/GenBank/DDBJ databases">
        <authorList>
            <person name="Hellsten U."/>
            <person name="Grimwood J."/>
            <person name="Chapman J.A."/>
            <person name="Shapiro H."/>
            <person name="Aerts A."/>
            <person name="Otillar R.P."/>
            <person name="Terry A.Y."/>
            <person name="Boore J.L."/>
            <person name="Simakov O."/>
            <person name="Marletaz F."/>
            <person name="Cho S.-J."/>
            <person name="Edsinger-Gonzales E."/>
            <person name="Havlak P."/>
            <person name="Kuo D.-H."/>
            <person name="Larsson T."/>
            <person name="Lv J."/>
            <person name="Arendt D."/>
            <person name="Savage R."/>
            <person name="Osoegawa K."/>
            <person name="de Jong P."/>
            <person name="Lindberg D.R."/>
            <person name="Seaver E.C."/>
            <person name="Weisblat D.A."/>
            <person name="Putnam N.H."/>
            <person name="Grigoriev I.V."/>
            <person name="Rokhsar D.S."/>
        </authorList>
    </citation>
    <scope>NUCLEOTIDE SEQUENCE</scope>
    <source>
        <strain evidence="3">I ESC-2004</strain>
    </source>
</reference>
<accession>R7U2I2</accession>
<dbReference type="Proteomes" id="UP000014760">
    <property type="component" value="Unassembled WGS sequence"/>
</dbReference>